<evidence type="ECO:0000313" key="2">
    <source>
        <dbReference type="EMBL" id="ASS73748.1"/>
    </source>
</evidence>
<dbReference type="PANTHER" id="PTHR13887:SF33">
    <property type="entry name" value="ISOMERASE"/>
    <property type="match status" value="1"/>
</dbReference>
<dbReference type="Gene3D" id="3.40.30.10">
    <property type="entry name" value="Glutaredoxin"/>
    <property type="match status" value="1"/>
</dbReference>
<dbReference type="AlphaFoldDB" id="A0A223CWN6"/>
<evidence type="ECO:0000313" key="3">
    <source>
        <dbReference type="Proteomes" id="UP000214688"/>
    </source>
</evidence>
<gene>
    <name evidence="2" type="ORF">CIG75_01340</name>
</gene>
<dbReference type="Proteomes" id="UP000214688">
    <property type="component" value="Chromosome"/>
</dbReference>
<dbReference type="RefSeq" id="WP_094235008.1">
    <property type="nucleotide sequence ID" value="NZ_CP022657.1"/>
</dbReference>
<reference evidence="2 3" key="1">
    <citation type="journal article" date="2015" name="Int. J. Syst. Evol. Microbiol.">
        <title>Tumebacillus algifaecis sp. nov., isolated from decomposing algal scum.</title>
        <authorList>
            <person name="Wu Y.F."/>
            <person name="Zhang B."/>
            <person name="Xing P."/>
            <person name="Wu Q.L."/>
            <person name="Liu S.J."/>
        </authorList>
    </citation>
    <scope>NUCLEOTIDE SEQUENCE [LARGE SCALE GENOMIC DNA]</scope>
    <source>
        <strain evidence="2 3">THMBR28</strain>
    </source>
</reference>
<dbReference type="PANTHER" id="PTHR13887">
    <property type="entry name" value="GLUTATHIONE S-TRANSFERASE KAPPA"/>
    <property type="match status" value="1"/>
</dbReference>
<dbReference type="Pfam" id="PF01323">
    <property type="entry name" value="DSBA"/>
    <property type="match status" value="1"/>
</dbReference>
<name>A0A223CWN6_9BACL</name>
<dbReference type="CDD" id="cd03024">
    <property type="entry name" value="DsbA_FrnE"/>
    <property type="match status" value="1"/>
</dbReference>
<dbReference type="KEGG" id="tab:CIG75_01340"/>
<protein>
    <recommendedName>
        <fullName evidence="1">DSBA-like thioredoxin domain-containing protein</fullName>
    </recommendedName>
</protein>
<dbReference type="InterPro" id="IPR001853">
    <property type="entry name" value="DSBA-like_thioredoxin_dom"/>
</dbReference>
<feature type="domain" description="DSBA-like thioredoxin" evidence="1">
    <location>
        <begin position="5"/>
        <end position="194"/>
    </location>
</feature>
<dbReference type="SUPFAM" id="SSF52833">
    <property type="entry name" value="Thioredoxin-like"/>
    <property type="match status" value="1"/>
</dbReference>
<dbReference type="OrthoDB" id="9799122at2"/>
<evidence type="ECO:0000259" key="1">
    <source>
        <dbReference type="Pfam" id="PF01323"/>
    </source>
</evidence>
<dbReference type="GO" id="GO:0016491">
    <property type="term" value="F:oxidoreductase activity"/>
    <property type="evidence" value="ECO:0007669"/>
    <property type="project" value="InterPro"/>
</dbReference>
<proteinExistence type="predicted"/>
<dbReference type="InterPro" id="IPR036249">
    <property type="entry name" value="Thioredoxin-like_sf"/>
</dbReference>
<dbReference type="EMBL" id="CP022657">
    <property type="protein sequence ID" value="ASS73748.1"/>
    <property type="molecule type" value="Genomic_DNA"/>
</dbReference>
<organism evidence="2 3">
    <name type="scientific">Tumebacillus algifaecis</name>
    <dbReference type="NCBI Taxonomy" id="1214604"/>
    <lineage>
        <taxon>Bacteria</taxon>
        <taxon>Bacillati</taxon>
        <taxon>Bacillota</taxon>
        <taxon>Bacilli</taxon>
        <taxon>Bacillales</taxon>
        <taxon>Alicyclobacillaceae</taxon>
        <taxon>Tumebacillus</taxon>
    </lineage>
</organism>
<keyword evidence="3" id="KW-1185">Reference proteome</keyword>
<accession>A0A223CWN6</accession>
<sequence>MVVDLKIFSDYICPFCYIGKGLIDRLKEEFEIRDEWVNIEIHPDTPAEGVLLTEKFNVPDADALFEGVRRAGAAYGIEFGKADKLFNSRLAIEASEFARDHGKFEAYHQLVFQANFTAARDISDVNVLLDLAEQIGLDRAKLQTALAERHYAQRVEAAQDQAAQFGVSGTPTFIVNNKYRVVGAQPLDAFRDMLKRIEEEAVRE</sequence>